<evidence type="ECO:0000256" key="1">
    <source>
        <dbReference type="SAM" id="MobiDB-lite"/>
    </source>
</evidence>
<keyword evidence="4" id="KW-1185">Reference proteome</keyword>
<dbReference type="Proteomes" id="UP001244341">
    <property type="component" value="Chromosome 15b"/>
</dbReference>
<feature type="compositionally biased region" description="Low complexity" evidence="1">
    <location>
        <begin position="110"/>
        <end position="128"/>
    </location>
</feature>
<accession>A0ABY8UNE2</accession>
<proteinExistence type="predicted"/>
<feature type="domain" description="Protein ENHANCED DISEASE RESISTANCE 2 C-terminal" evidence="2">
    <location>
        <begin position="191"/>
        <end position="438"/>
    </location>
</feature>
<dbReference type="EMBL" id="CP126222">
    <property type="protein sequence ID" value="WIA22855.1"/>
    <property type="molecule type" value="Genomic_DNA"/>
</dbReference>
<reference evidence="3 4" key="1">
    <citation type="submission" date="2023-05" db="EMBL/GenBank/DDBJ databases">
        <title>A 100% complete, gapless, phased diploid assembly of the Scenedesmus obliquus UTEX 3031 genome.</title>
        <authorList>
            <person name="Biondi T.C."/>
            <person name="Hanschen E.R."/>
            <person name="Kwon T."/>
            <person name="Eng W."/>
            <person name="Kruse C.P.S."/>
            <person name="Koehler S.I."/>
            <person name="Kunde Y."/>
            <person name="Gleasner C.D."/>
            <person name="You Mak K.T."/>
            <person name="Polle J."/>
            <person name="Hovde B.T."/>
            <person name="Starkenburg S.R."/>
        </authorList>
    </citation>
    <scope>NUCLEOTIDE SEQUENCE [LARGE SCALE GENOMIC DNA]</scope>
    <source>
        <strain evidence="3 4">DOE0152z</strain>
    </source>
</reference>
<dbReference type="Pfam" id="PF07059">
    <property type="entry name" value="EDR2_C"/>
    <property type="match status" value="1"/>
</dbReference>
<feature type="region of interest" description="Disordered" evidence="1">
    <location>
        <begin position="106"/>
        <end position="128"/>
    </location>
</feature>
<organism evidence="3 4">
    <name type="scientific">Tetradesmus obliquus</name>
    <name type="common">Green alga</name>
    <name type="synonym">Acutodesmus obliquus</name>
    <dbReference type="NCBI Taxonomy" id="3088"/>
    <lineage>
        <taxon>Eukaryota</taxon>
        <taxon>Viridiplantae</taxon>
        <taxon>Chlorophyta</taxon>
        <taxon>core chlorophytes</taxon>
        <taxon>Chlorophyceae</taxon>
        <taxon>CS clade</taxon>
        <taxon>Sphaeropleales</taxon>
        <taxon>Scenedesmaceae</taxon>
        <taxon>Tetradesmus</taxon>
    </lineage>
</organism>
<sequence>MPGAWARLFCCGGRAARPKREHTRRRHRRKHAHTHATPSRAPTQRNELGGVATSVVSETEYHDAREVFSVGDGVDHSPLSSAQVSPRGASFEQVCANRQFPDDAYHEAGSDSGSFLGSESGSAASESSGGFGARIVSCLTIMRASSPGEAHPLPDGHYLPGVHAKQGRPHVGCTFPRRDVAVDPDVAELCWDECESSNFQIRSQDYMRSKQKQASSKAIYRLVGMDLFSSESKAYHVAKQFALPATGPPVMCKPVSGGGPDVALPPLLIMNVQLPDYPAAFWGTNDGPGQSIVYYFQLRDDFDPETFENKAALGLLQRFVTNGRETDGSPTRDRLKMIVRVANLEEWARVAPLNGTEYKLLLNYNEKPVLTRPQQMFYVGPNYLEVDLDVHNYAFLARKALWGYHDRIPTVVWDNGFVIQGNTSDELPEQLLGCGRIYRSDFRRFPGLSSTAAAAAAAGSTSATPSRSSSALASPAANSAAAAAVDRAGAGGAADAAVLGHS</sequence>
<protein>
    <recommendedName>
        <fullName evidence="2">Protein ENHANCED DISEASE RESISTANCE 2 C-terminal domain-containing protein</fullName>
    </recommendedName>
</protein>
<feature type="region of interest" description="Disordered" evidence="1">
    <location>
        <begin position="16"/>
        <end position="48"/>
    </location>
</feature>
<dbReference type="PANTHER" id="PTHR31558:SF3">
    <property type="entry name" value="CW14 PROTEIN"/>
    <property type="match status" value="1"/>
</dbReference>
<feature type="compositionally biased region" description="Basic residues" evidence="1">
    <location>
        <begin position="16"/>
        <end position="34"/>
    </location>
</feature>
<gene>
    <name evidence="3" type="ORF">OEZ85_001242</name>
</gene>
<dbReference type="PANTHER" id="PTHR31558">
    <property type="entry name" value="CW14 PROTEIN"/>
    <property type="match status" value="1"/>
</dbReference>
<name>A0ABY8UNE2_TETOB</name>
<evidence type="ECO:0000313" key="4">
    <source>
        <dbReference type="Proteomes" id="UP001244341"/>
    </source>
</evidence>
<evidence type="ECO:0000313" key="3">
    <source>
        <dbReference type="EMBL" id="WIA22855.1"/>
    </source>
</evidence>
<evidence type="ECO:0000259" key="2">
    <source>
        <dbReference type="Pfam" id="PF07059"/>
    </source>
</evidence>
<dbReference type="InterPro" id="IPR009769">
    <property type="entry name" value="EDR2_C"/>
</dbReference>